<comment type="similarity">
    <text evidence="7">Belongs to the major facilitator superfamily. Drug:H(+) antiporter-3 (DHA3) (TC 2.A.1.21) family.</text>
</comment>
<dbReference type="SUPFAM" id="SSF103473">
    <property type="entry name" value="MFS general substrate transporter"/>
    <property type="match status" value="1"/>
</dbReference>
<sequence>MPRLVIAYLGSFFLSMLGNSVAAVALPLVMLQTTGSALDAGIVAAATAVPAVLAGLFMGSLIDRINRRTSSVVTDLISGAAIAALPLVALATDLSLFWFVLFGVIGSLGDVPGLTAREALLPAIARHGGMDAERLIGLREGIAAICIVIGPAAAGAAFVVFEPMTVLWLVAGLALAAALTTLLIPHHLTVVEETTTAGSGLAGLKAGWKVLFGEPFLVVTTGLTFASGLVLAALQGLVLPVHFLSLGEEGRLGLVLTSLALGLLVGSGVYAVGARARSRRFWLVGGLSITVIGMSVIATLSSVAVVLAGAVAVGFGSGLFSSLAGVMSLERIPDDVRGRVMGTQNALMTLAPGLGILGAAVLTEKQSVGTAAAALAVVWAVAAVGTVLAPATRYLEAGADETNTPEPDPVRNP</sequence>
<dbReference type="InterPro" id="IPR036259">
    <property type="entry name" value="MFS_trans_sf"/>
</dbReference>
<feature type="transmembrane region" description="Helical" evidence="9">
    <location>
        <begin position="73"/>
        <end position="91"/>
    </location>
</feature>
<feature type="transmembrane region" description="Helical" evidence="9">
    <location>
        <begin position="281"/>
        <end position="300"/>
    </location>
</feature>
<feature type="transmembrane region" description="Helical" evidence="9">
    <location>
        <begin position="215"/>
        <end position="234"/>
    </location>
</feature>
<reference evidence="11" key="1">
    <citation type="submission" date="2021-11" db="EMBL/GenBank/DDBJ databases">
        <title>Streptomyces corallinus and Kineosporia corallina sp. nov., two new coral-derived marine actinobacteria.</title>
        <authorList>
            <person name="Buangrab K."/>
            <person name="Sutthacheep M."/>
            <person name="Yeemin T."/>
            <person name="Harunari E."/>
            <person name="Igarashi Y."/>
            <person name="Sripreechasak P."/>
            <person name="Kanchanasin P."/>
            <person name="Tanasupawat S."/>
            <person name="Phongsopitanun W."/>
        </authorList>
    </citation>
    <scope>NUCLEOTIDE SEQUENCE</scope>
    <source>
        <strain evidence="11">JCM 31032</strain>
    </source>
</reference>
<evidence type="ECO:0000256" key="1">
    <source>
        <dbReference type="ARBA" id="ARBA00004429"/>
    </source>
</evidence>
<comment type="caution">
    <text evidence="11">The sequence shown here is derived from an EMBL/GenBank/DDBJ whole genome shotgun (WGS) entry which is preliminary data.</text>
</comment>
<dbReference type="Gene3D" id="1.20.1250.20">
    <property type="entry name" value="MFS general substrate transporter like domains"/>
    <property type="match status" value="2"/>
</dbReference>
<feature type="transmembrane region" description="Helical" evidence="9">
    <location>
        <begin position="254"/>
        <end position="274"/>
    </location>
</feature>
<dbReference type="Pfam" id="PF07690">
    <property type="entry name" value="MFS_1"/>
    <property type="match status" value="1"/>
</dbReference>
<gene>
    <name evidence="11" type="ORF">LR394_28765</name>
</gene>
<feature type="transmembrane region" description="Helical" evidence="9">
    <location>
        <begin position="141"/>
        <end position="160"/>
    </location>
</feature>
<keyword evidence="2" id="KW-0813">Transport</keyword>
<feature type="domain" description="Major facilitator superfamily (MFS) profile" evidence="10">
    <location>
        <begin position="216"/>
        <end position="413"/>
    </location>
</feature>
<evidence type="ECO:0000256" key="6">
    <source>
        <dbReference type="ARBA" id="ARBA00023136"/>
    </source>
</evidence>
<dbReference type="Proteomes" id="UP001138997">
    <property type="component" value="Unassembled WGS sequence"/>
</dbReference>
<dbReference type="PROSITE" id="PS50850">
    <property type="entry name" value="MFS"/>
    <property type="match status" value="1"/>
</dbReference>
<feature type="transmembrane region" description="Helical" evidence="9">
    <location>
        <begin position="346"/>
        <end position="362"/>
    </location>
</feature>
<feature type="transmembrane region" description="Helical" evidence="9">
    <location>
        <begin position="166"/>
        <end position="184"/>
    </location>
</feature>
<keyword evidence="5 9" id="KW-1133">Transmembrane helix</keyword>
<evidence type="ECO:0000256" key="8">
    <source>
        <dbReference type="ARBA" id="ARBA00040914"/>
    </source>
</evidence>
<keyword evidence="6 9" id="KW-0472">Membrane</keyword>
<feature type="transmembrane region" description="Helical" evidence="9">
    <location>
        <begin position="368"/>
        <end position="389"/>
    </location>
</feature>
<evidence type="ECO:0000313" key="12">
    <source>
        <dbReference type="Proteomes" id="UP001138997"/>
    </source>
</evidence>
<dbReference type="RefSeq" id="WP_231447707.1">
    <property type="nucleotide sequence ID" value="NZ_JAJOMB010000019.1"/>
</dbReference>
<keyword evidence="4 9" id="KW-0812">Transmembrane</keyword>
<dbReference type="PANTHER" id="PTHR23513">
    <property type="entry name" value="INTEGRAL MEMBRANE EFFLUX PROTEIN-RELATED"/>
    <property type="match status" value="1"/>
</dbReference>
<keyword evidence="12" id="KW-1185">Reference proteome</keyword>
<dbReference type="GO" id="GO:0022857">
    <property type="term" value="F:transmembrane transporter activity"/>
    <property type="evidence" value="ECO:0007669"/>
    <property type="project" value="InterPro"/>
</dbReference>
<dbReference type="CDD" id="cd06173">
    <property type="entry name" value="MFS_MefA_like"/>
    <property type="match status" value="1"/>
</dbReference>
<feature type="transmembrane region" description="Helical" evidence="9">
    <location>
        <begin position="97"/>
        <end position="120"/>
    </location>
</feature>
<dbReference type="PANTHER" id="PTHR23513:SF9">
    <property type="entry name" value="ENTEROBACTIN EXPORTER ENTS"/>
    <property type="match status" value="1"/>
</dbReference>
<dbReference type="GO" id="GO:0005886">
    <property type="term" value="C:plasma membrane"/>
    <property type="evidence" value="ECO:0007669"/>
    <property type="project" value="UniProtKB-SubCell"/>
</dbReference>
<dbReference type="AlphaFoldDB" id="A0A9X1NKL7"/>
<feature type="transmembrane region" description="Helical" evidence="9">
    <location>
        <begin position="306"/>
        <end position="326"/>
    </location>
</feature>
<feature type="transmembrane region" description="Helical" evidence="9">
    <location>
        <begin position="41"/>
        <end position="61"/>
    </location>
</feature>
<organism evidence="11 12">
    <name type="scientific">Kineosporia babensis</name>
    <dbReference type="NCBI Taxonomy" id="499548"/>
    <lineage>
        <taxon>Bacteria</taxon>
        <taxon>Bacillati</taxon>
        <taxon>Actinomycetota</taxon>
        <taxon>Actinomycetes</taxon>
        <taxon>Kineosporiales</taxon>
        <taxon>Kineosporiaceae</taxon>
        <taxon>Kineosporia</taxon>
    </lineage>
</organism>
<proteinExistence type="inferred from homology"/>
<evidence type="ECO:0000256" key="2">
    <source>
        <dbReference type="ARBA" id="ARBA00022448"/>
    </source>
</evidence>
<evidence type="ECO:0000256" key="4">
    <source>
        <dbReference type="ARBA" id="ARBA00022692"/>
    </source>
</evidence>
<protein>
    <recommendedName>
        <fullName evidence="8">Multidrug efflux pump Tap</fullName>
    </recommendedName>
</protein>
<evidence type="ECO:0000256" key="3">
    <source>
        <dbReference type="ARBA" id="ARBA00022475"/>
    </source>
</evidence>
<comment type="subcellular location">
    <subcellularLocation>
        <location evidence="1">Cell inner membrane</location>
        <topology evidence="1">Multi-pass membrane protein</topology>
    </subcellularLocation>
</comment>
<dbReference type="InterPro" id="IPR011701">
    <property type="entry name" value="MFS"/>
</dbReference>
<evidence type="ECO:0000256" key="7">
    <source>
        <dbReference type="ARBA" id="ARBA00038075"/>
    </source>
</evidence>
<evidence type="ECO:0000313" key="11">
    <source>
        <dbReference type="EMBL" id="MCD5314901.1"/>
    </source>
</evidence>
<name>A0A9X1NKL7_9ACTN</name>
<dbReference type="InterPro" id="IPR020846">
    <property type="entry name" value="MFS_dom"/>
</dbReference>
<evidence type="ECO:0000259" key="10">
    <source>
        <dbReference type="PROSITE" id="PS50850"/>
    </source>
</evidence>
<dbReference type="EMBL" id="JAJOMB010000019">
    <property type="protein sequence ID" value="MCD5314901.1"/>
    <property type="molecule type" value="Genomic_DNA"/>
</dbReference>
<evidence type="ECO:0000256" key="9">
    <source>
        <dbReference type="SAM" id="Phobius"/>
    </source>
</evidence>
<keyword evidence="3" id="KW-1003">Cell membrane</keyword>
<accession>A0A9X1NKL7</accession>
<evidence type="ECO:0000256" key="5">
    <source>
        <dbReference type="ARBA" id="ARBA00022989"/>
    </source>
</evidence>